<proteinExistence type="predicted"/>
<dbReference type="AlphaFoldDB" id="A0A4Q9PBR2"/>
<sequence length="407" mass="46845">MDGDLAPARHTISRFPVEVCENIIDLLYSVDVKDQVEHSRALHHCALVCRAWRVRSQRNLFYSVVLHDLPALHRFAAVLDNGPHLRDYVHEVTLIGRTLHTTASPLSVFPVVLHGKLPRLEELTINHVREDESWYPRTPVVSEMAKPLQYLPLHPRFPHFLSAFKNVARLFVIKVTFLHLNDFVRIVNALPALQMLYCHHVRWRTLGPLPVSTRPNLDELQLFDVDIHCVQRLVSACGPRLRTLTVSMPFFHDAEMLHPVNPTTEHTMGIDLSLCSTLDRSYIWLGAEFVSDGKSLDILRAMLDTWQYVAPLRQIALAAVPQSDFTRQCFADLLVTVGRVLEDWLRGSPAPLNADGEDGKQGSGRRRIVVYTYDWEVWQTWWWTHLRGCFPTFAKSGELWMSYEPRK</sequence>
<protein>
    <recommendedName>
        <fullName evidence="3">F-box domain-containing protein</fullName>
    </recommendedName>
</protein>
<evidence type="ECO:0000313" key="2">
    <source>
        <dbReference type="Proteomes" id="UP000292082"/>
    </source>
</evidence>
<evidence type="ECO:0008006" key="3">
    <source>
        <dbReference type="Google" id="ProtNLM"/>
    </source>
</evidence>
<keyword evidence="2" id="KW-1185">Reference proteome</keyword>
<accession>A0A4Q9PBR2</accession>
<dbReference type="SUPFAM" id="SSF52047">
    <property type="entry name" value="RNI-like"/>
    <property type="match status" value="1"/>
</dbReference>
<reference evidence="1 2" key="1">
    <citation type="submission" date="2019-01" db="EMBL/GenBank/DDBJ databases">
        <title>Draft genome sequences of three monokaryotic isolates of the white-rot basidiomycete fungus Dichomitus squalens.</title>
        <authorList>
            <consortium name="DOE Joint Genome Institute"/>
            <person name="Lopez S.C."/>
            <person name="Andreopoulos B."/>
            <person name="Pangilinan J."/>
            <person name="Lipzen A."/>
            <person name="Riley R."/>
            <person name="Ahrendt S."/>
            <person name="Ng V."/>
            <person name="Barry K."/>
            <person name="Daum C."/>
            <person name="Grigoriev I.V."/>
            <person name="Hilden K.S."/>
            <person name="Makela M.R."/>
            <person name="de Vries R.P."/>
        </authorList>
    </citation>
    <scope>NUCLEOTIDE SEQUENCE [LARGE SCALE GENOMIC DNA]</scope>
    <source>
        <strain evidence="1 2">CBS 464.89</strain>
    </source>
</reference>
<evidence type="ECO:0000313" key="1">
    <source>
        <dbReference type="EMBL" id="TBU52194.1"/>
    </source>
</evidence>
<dbReference type="EMBL" id="ML145262">
    <property type="protein sequence ID" value="TBU52194.1"/>
    <property type="molecule type" value="Genomic_DNA"/>
</dbReference>
<organism evidence="1 2">
    <name type="scientific">Dichomitus squalens</name>
    <dbReference type="NCBI Taxonomy" id="114155"/>
    <lineage>
        <taxon>Eukaryota</taxon>
        <taxon>Fungi</taxon>
        <taxon>Dikarya</taxon>
        <taxon>Basidiomycota</taxon>
        <taxon>Agaricomycotina</taxon>
        <taxon>Agaricomycetes</taxon>
        <taxon>Polyporales</taxon>
        <taxon>Polyporaceae</taxon>
        <taxon>Dichomitus</taxon>
    </lineage>
</organism>
<dbReference type="Proteomes" id="UP000292082">
    <property type="component" value="Unassembled WGS sequence"/>
</dbReference>
<gene>
    <name evidence="1" type="ORF">BD310DRAFT_832788</name>
</gene>
<name>A0A4Q9PBR2_9APHY</name>